<comment type="subcellular location">
    <subcellularLocation>
        <location evidence="1">Membrane</location>
        <topology evidence="1">Multi-pass membrane protein</topology>
    </subcellularLocation>
</comment>
<evidence type="ECO:0000256" key="7">
    <source>
        <dbReference type="SAM" id="Phobius"/>
    </source>
</evidence>
<feature type="domain" description="Peptidase S54 rhomboid" evidence="8">
    <location>
        <begin position="39"/>
        <end position="183"/>
    </location>
</feature>
<dbReference type="GO" id="GO:0008233">
    <property type="term" value="F:peptidase activity"/>
    <property type="evidence" value="ECO:0007669"/>
    <property type="project" value="UniProtKB-KW"/>
</dbReference>
<dbReference type="PANTHER" id="PTHR43731:SF14">
    <property type="entry name" value="PRESENILIN-ASSOCIATED RHOMBOID-LIKE PROTEIN, MITOCHONDRIAL"/>
    <property type="match status" value="1"/>
</dbReference>
<evidence type="ECO:0000256" key="5">
    <source>
        <dbReference type="ARBA" id="ARBA00022989"/>
    </source>
</evidence>
<evidence type="ECO:0000256" key="6">
    <source>
        <dbReference type="ARBA" id="ARBA00023136"/>
    </source>
</evidence>
<evidence type="ECO:0000313" key="10">
    <source>
        <dbReference type="Proteomes" id="UP001595886"/>
    </source>
</evidence>
<keyword evidence="4 9" id="KW-0378">Hydrolase</keyword>
<gene>
    <name evidence="9" type="ORF">ACFO6Q_13450</name>
</gene>
<dbReference type="EC" id="3.4.21.-" evidence="9"/>
<evidence type="ECO:0000313" key="9">
    <source>
        <dbReference type="EMBL" id="MFC4821334.1"/>
    </source>
</evidence>
<evidence type="ECO:0000256" key="2">
    <source>
        <dbReference type="ARBA" id="ARBA00009045"/>
    </source>
</evidence>
<feature type="transmembrane region" description="Helical" evidence="7">
    <location>
        <begin position="79"/>
        <end position="97"/>
    </location>
</feature>
<feature type="transmembrane region" description="Helical" evidence="7">
    <location>
        <begin position="6"/>
        <end position="29"/>
    </location>
</feature>
<evidence type="ECO:0000256" key="1">
    <source>
        <dbReference type="ARBA" id="ARBA00004141"/>
    </source>
</evidence>
<keyword evidence="9" id="KW-0645">Protease</keyword>
<accession>A0ABV9QY54</accession>
<keyword evidence="3 7" id="KW-0812">Transmembrane</keyword>
<dbReference type="InterPro" id="IPR022764">
    <property type="entry name" value="Peptidase_S54_rhomboid_dom"/>
</dbReference>
<dbReference type="GO" id="GO:0006508">
    <property type="term" value="P:proteolysis"/>
    <property type="evidence" value="ECO:0007669"/>
    <property type="project" value="UniProtKB-KW"/>
</dbReference>
<feature type="transmembrane region" description="Helical" evidence="7">
    <location>
        <begin position="41"/>
        <end position="67"/>
    </location>
</feature>
<sequence>MTITLIIIAVTSVVSFMGFSNTQLIDRLILWPPAITRGKEWWRLASCGLIHADVPHLLFNMITLFFFGRAMEGFYVSRGGAIGYLIFYVGALVVSSLPSYLQHKNDSRYRSLGASGAVSAVLFAYILLAPWSKIIVFVLPLPAILYAVAYVAYSIYMDRQRVDNVNHSAHLWGAAYGVFATILIEPGVVEHFLRQLTQPSLGFG</sequence>
<evidence type="ECO:0000259" key="8">
    <source>
        <dbReference type="Pfam" id="PF01694"/>
    </source>
</evidence>
<reference evidence="10" key="1">
    <citation type="journal article" date="2019" name="Int. J. Syst. Evol. Microbiol.">
        <title>The Global Catalogue of Microorganisms (GCM) 10K type strain sequencing project: providing services to taxonomists for standard genome sequencing and annotation.</title>
        <authorList>
            <consortium name="The Broad Institute Genomics Platform"/>
            <consortium name="The Broad Institute Genome Sequencing Center for Infectious Disease"/>
            <person name="Wu L."/>
            <person name="Ma J."/>
        </authorList>
    </citation>
    <scope>NUCLEOTIDE SEQUENCE [LARGE SCALE GENOMIC DNA]</scope>
    <source>
        <strain evidence="10">CCUG 30340</strain>
    </source>
</reference>
<evidence type="ECO:0000256" key="3">
    <source>
        <dbReference type="ARBA" id="ARBA00022692"/>
    </source>
</evidence>
<dbReference type="Pfam" id="PF01694">
    <property type="entry name" value="Rhomboid"/>
    <property type="match status" value="1"/>
</dbReference>
<keyword evidence="10" id="KW-1185">Reference proteome</keyword>
<name>A0ABV9QY54_9GAMM</name>
<protein>
    <submittedName>
        <fullName evidence="9">Rhomboid family intramembrane serine protease</fullName>
        <ecNumber evidence="9">3.4.21.-</ecNumber>
    </submittedName>
</protein>
<dbReference type="PANTHER" id="PTHR43731">
    <property type="entry name" value="RHOMBOID PROTEASE"/>
    <property type="match status" value="1"/>
</dbReference>
<dbReference type="Proteomes" id="UP001595886">
    <property type="component" value="Unassembled WGS sequence"/>
</dbReference>
<feature type="transmembrane region" description="Helical" evidence="7">
    <location>
        <begin position="109"/>
        <end position="128"/>
    </location>
</feature>
<proteinExistence type="inferred from homology"/>
<dbReference type="InterPro" id="IPR035952">
    <property type="entry name" value="Rhomboid-like_sf"/>
</dbReference>
<feature type="transmembrane region" description="Helical" evidence="7">
    <location>
        <begin position="134"/>
        <end position="153"/>
    </location>
</feature>
<organism evidence="9 10">
    <name type="scientific">Dokdonella ginsengisoli</name>
    <dbReference type="NCBI Taxonomy" id="363846"/>
    <lineage>
        <taxon>Bacteria</taxon>
        <taxon>Pseudomonadati</taxon>
        <taxon>Pseudomonadota</taxon>
        <taxon>Gammaproteobacteria</taxon>
        <taxon>Lysobacterales</taxon>
        <taxon>Rhodanobacteraceae</taxon>
        <taxon>Dokdonella</taxon>
    </lineage>
</organism>
<dbReference type="EMBL" id="JBHSHD010000010">
    <property type="protein sequence ID" value="MFC4821334.1"/>
    <property type="molecule type" value="Genomic_DNA"/>
</dbReference>
<dbReference type="SUPFAM" id="SSF144091">
    <property type="entry name" value="Rhomboid-like"/>
    <property type="match status" value="1"/>
</dbReference>
<dbReference type="InterPro" id="IPR050925">
    <property type="entry name" value="Rhomboid_protease_S54"/>
</dbReference>
<dbReference type="RefSeq" id="WP_380021617.1">
    <property type="nucleotide sequence ID" value="NZ_JBHSHD010000010.1"/>
</dbReference>
<keyword evidence="6 7" id="KW-0472">Membrane</keyword>
<comment type="caution">
    <text evidence="9">The sequence shown here is derived from an EMBL/GenBank/DDBJ whole genome shotgun (WGS) entry which is preliminary data.</text>
</comment>
<comment type="similarity">
    <text evidence="2">Belongs to the peptidase S54 family.</text>
</comment>
<evidence type="ECO:0000256" key="4">
    <source>
        <dbReference type="ARBA" id="ARBA00022801"/>
    </source>
</evidence>
<dbReference type="Gene3D" id="1.20.1540.10">
    <property type="entry name" value="Rhomboid-like"/>
    <property type="match status" value="1"/>
</dbReference>
<keyword evidence="5 7" id="KW-1133">Transmembrane helix</keyword>